<dbReference type="RefSeq" id="WP_009058105.1">
    <property type="nucleotide sequence ID" value="NZ_JAHXRZ010000003.1"/>
</dbReference>
<dbReference type="SUPFAM" id="SSF56935">
    <property type="entry name" value="Porins"/>
    <property type="match status" value="1"/>
</dbReference>
<evidence type="ECO:0000256" key="5">
    <source>
        <dbReference type="ARBA" id="ARBA00022692"/>
    </source>
</evidence>
<dbReference type="EMBL" id="OX458932">
    <property type="protein sequence ID" value="CAI9084566.1"/>
    <property type="molecule type" value="Genomic_DNA"/>
</dbReference>
<dbReference type="Gene3D" id="2.170.130.10">
    <property type="entry name" value="TonB-dependent receptor, plug domain"/>
    <property type="match status" value="1"/>
</dbReference>
<dbReference type="PANTHER" id="PTHR32552:SF68">
    <property type="entry name" value="FERRICHROME OUTER MEMBRANE TRANSPORTER_PHAGE RECEPTOR"/>
    <property type="match status" value="1"/>
</dbReference>
<evidence type="ECO:0000256" key="3">
    <source>
        <dbReference type="ARBA" id="ARBA00022452"/>
    </source>
</evidence>
<evidence type="ECO:0000313" key="12">
    <source>
        <dbReference type="EMBL" id="CAI9084566.1"/>
    </source>
</evidence>
<keyword evidence="10" id="KW-0998">Cell outer membrane</keyword>
<proteinExistence type="predicted"/>
<dbReference type="Proteomes" id="UP001161497">
    <property type="component" value="Chromosome"/>
</dbReference>
<keyword evidence="2" id="KW-0813">Transport</keyword>
<keyword evidence="3" id="KW-1134">Transmembrane beta strand</keyword>
<name>A0ABM9IA90_9BACT</name>
<sequence length="954" mass="104913">MKIFLGIVCKKEIYKSSFFLVVFYLYGFSFLALCFTDSFFSLPEKFHSLDNENVEHKFPRLAFHNSRWGFLVSVALPLMTLLRKMRTNPSLKKGSLSASLNLAFFLSKKKGVKGSGRTGKGCSQPPTACQLWPWSVETVLLIFLSTGNGTLWSAIPMGTGGPSEKWTDASVGSSVTLPEVVVKGEGDSVLPTASPTSSVFGFPMEVLDIPRQVTPINQTLMKSAGVTALGYLDPVSIAMLIPGAYSGLNGGFGTAPTVRGFAATPYVNGIQDTLQHFSFGGVPWNWNMVESMDLTEGPANAVFGATQPSSGSVNYLTKQPYFDRFRGSVWDSTGMYQNYMWGTDFGGPIGKSGKAGYRLSYMGIENGSYYQNIHNDQQNIYLAIGLKPTENYSVNFYGDLGTYDYMPLMGMGINRPTSALINDGLYSTGFLPIQEVTSGPAHNPPFSTYAGPLKPISRRLSTVNPEGGGRGLSGLLQLVQQVQLSDQAQLVNNTAFFYDQNAFLLPSRFYDQSIPGDYEVDNRTEIRIGFDTPIWGKAENEKEAFNITHQVDLGVEWSFERNLDYVSQSFSVLNAWDILQTNPLMWNAELTPAFQARVRNPKAPSGGLWPVPGGAAGYYFEPLNGGGGSTDSQFWALSPFYQHNFTFGEHWSLLLGARVTGYFVSATTPPGTPAVLSTGYETAQLAPLFNISPVYKPFPWMTAYFDFNWYYATAEDGAQGGYTPASTAGNSFRIENRLYEGGVKFSLLGDKLYLSTAGFAERTSLFNFLAPPTPADVTGFELSATYQPNRHWWARLGYFYAQGTENWSALSHGPFMFGQQYNTDLVLALGLPLDSTKPFPPGVYNFISWPNSVLNAMVTYTTDFGVGLTVGLLAMSSQFLDYNYAVSIPGQYVANVRLFYANSSWEASIMFFNVTDSHYWLPMGSGASPARGFDTTSIMAGLPFWIQGTLAWKF</sequence>
<keyword evidence="6" id="KW-0732">Signal</keyword>
<evidence type="ECO:0000256" key="2">
    <source>
        <dbReference type="ARBA" id="ARBA00022448"/>
    </source>
</evidence>
<accession>A0ABM9IA90</accession>
<evidence type="ECO:0000256" key="4">
    <source>
        <dbReference type="ARBA" id="ARBA00022496"/>
    </source>
</evidence>
<dbReference type="PANTHER" id="PTHR32552">
    <property type="entry name" value="FERRICHROME IRON RECEPTOR-RELATED"/>
    <property type="match status" value="1"/>
</dbReference>
<keyword evidence="11" id="KW-1133">Transmembrane helix</keyword>
<keyword evidence="8" id="KW-0406">Ion transport</keyword>
<evidence type="ECO:0000256" key="10">
    <source>
        <dbReference type="ARBA" id="ARBA00023237"/>
    </source>
</evidence>
<reference evidence="12" key="1">
    <citation type="submission" date="2023-03" db="EMBL/GenBank/DDBJ databases">
        <authorList>
            <person name="Cremers G."/>
            <person name="Picone N."/>
        </authorList>
    </citation>
    <scope>NUCLEOTIDE SEQUENCE</scope>
    <source>
        <strain evidence="12">Sample_alias</strain>
    </source>
</reference>
<evidence type="ECO:0000256" key="8">
    <source>
        <dbReference type="ARBA" id="ARBA00023065"/>
    </source>
</evidence>
<feature type="transmembrane region" description="Helical" evidence="11">
    <location>
        <begin position="21"/>
        <end position="42"/>
    </location>
</feature>
<dbReference type="InterPro" id="IPR037066">
    <property type="entry name" value="Plug_dom_sf"/>
</dbReference>
<organism evidence="12 13">
    <name type="scientific">Candidatus Methylacidiphilum fumarolicum</name>
    <dbReference type="NCBI Taxonomy" id="591154"/>
    <lineage>
        <taxon>Bacteria</taxon>
        <taxon>Pseudomonadati</taxon>
        <taxon>Verrucomicrobiota</taxon>
        <taxon>Methylacidiphilae</taxon>
        <taxon>Methylacidiphilales</taxon>
        <taxon>Methylacidiphilaceae</taxon>
        <taxon>Methylacidiphilum (ex Ratnadevi et al. 2023)</taxon>
    </lineage>
</organism>
<evidence type="ECO:0000256" key="11">
    <source>
        <dbReference type="SAM" id="Phobius"/>
    </source>
</evidence>
<evidence type="ECO:0000256" key="7">
    <source>
        <dbReference type="ARBA" id="ARBA00023004"/>
    </source>
</evidence>
<keyword evidence="9 11" id="KW-0472">Membrane</keyword>
<keyword evidence="7" id="KW-0408">Iron</keyword>
<gene>
    <name evidence="12" type="ORF">MFUM_0161</name>
</gene>
<keyword evidence="13" id="KW-1185">Reference proteome</keyword>
<evidence type="ECO:0000313" key="13">
    <source>
        <dbReference type="Proteomes" id="UP001161497"/>
    </source>
</evidence>
<dbReference type="InterPro" id="IPR039426">
    <property type="entry name" value="TonB-dep_rcpt-like"/>
</dbReference>
<evidence type="ECO:0000256" key="1">
    <source>
        <dbReference type="ARBA" id="ARBA00004571"/>
    </source>
</evidence>
<dbReference type="InterPro" id="IPR036942">
    <property type="entry name" value="Beta-barrel_TonB_sf"/>
</dbReference>
<dbReference type="Gene3D" id="2.40.170.20">
    <property type="entry name" value="TonB-dependent receptor, beta-barrel domain"/>
    <property type="match status" value="1"/>
</dbReference>
<evidence type="ECO:0000256" key="6">
    <source>
        <dbReference type="ARBA" id="ARBA00022729"/>
    </source>
</evidence>
<keyword evidence="5 11" id="KW-0812">Transmembrane</keyword>
<keyword evidence="4" id="KW-0410">Iron transport</keyword>
<protein>
    <submittedName>
        <fullName evidence="12">Outer membrane receptor protein, mostly Fe transport</fullName>
    </submittedName>
</protein>
<comment type="subcellular location">
    <subcellularLocation>
        <location evidence="1">Cell outer membrane</location>
        <topology evidence="1">Multi-pass membrane protein</topology>
    </subcellularLocation>
</comment>
<evidence type="ECO:0000256" key="9">
    <source>
        <dbReference type="ARBA" id="ARBA00023136"/>
    </source>
</evidence>
<keyword evidence="12" id="KW-0675">Receptor</keyword>